<organism evidence="2 3">
    <name type="scientific">Herbaspirillum frisingense</name>
    <dbReference type="NCBI Taxonomy" id="92645"/>
    <lineage>
        <taxon>Bacteria</taxon>
        <taxon>Pseudomonadati</taxon>
        <taxon>Pseudomonadota</taxon>
        <taxon>Betaproteobacteria</taxon>
        <taxon>Burkholderiales</taxon>
        <taxon>Oxalobacteraceae</taxon>
        <taxon>Herbaspirillum</taxon>
    </lineage>
</organism>
<protein>
    <submittedName>
        <fullName evidence="2">Uncharacterized protein</fullName>
    </submittedName>
</protein>
<reference evidence="3" key="1">
    <citation type="journal article" date="2020" name="MBio">
        <title>Horizontal gene transfer to a defensive symbiont with a reduced genome amongst a multipartite beetle microbiome.</title>
        <authorList>
            <person name="Waterworth S.C."/>
            <person name="Florez L.V."/>
            <person name="Rees E.R."/>
            <person name="Hertweck C."/>
            <person name="Kaltenpoth M."/>
            <person name="Kwan J.C."/>
        </authorList>
    </citation>
    <scope>NUCLEOTIDE SEQUENCE [LARGE SCALE GENOMIC DNA]</scope>
</reference>
<dbReference type="NCBIfam" id="NF038351">
    <property type="entry name" value="cyt_ox_assem_30"/>
    <property type="match status" value="1"/>
</dbReference>
<evidence type="ECO:0000256" key="1">
    <source>
        <dbReference type="SAM" id="Phobius"/>
    </source>
</evidence>
<accession>A0A7V8FZQ2</accession>
<dbReference type="EMBL" id="WNDX01000009">
    <property type="protein sequence ID" value="KAF1047725.1"/>
    <property type="molecule type" value="Genomic_DNA"/>
</dbReference>
<gene>
    <name evidence="2" type="ORF">GAK35_00540</name>
</gene>
<sequence>MSERKKPNNLRTGLLLGLVALAFFVGIFINRIWFAT</sequence>
<dbReference type="Proteomes" id="UP000462435">
    <property type="component" value="Unassembled WGS sequence"/>
</dbReference>
<dbReference type="AlphaFoldDB" id="A0A7V8FZQ2"/>
<evidence type="ECO:0000313" key="3">
    <source>
        <dbReference type="Proteomes" id="UP000462435"/>
    </source>
</evidence>
<name>A0A7V8FZQ2_9BURK</name>
<feature type="transmembrane region" description="Helical" evidence="1">
    <location>
        <begin position="12"/>
        <end position="34"/>
    </location>
</feature>
<keyword evidence="1" id="KW-0472">Membrane</keyword>
<dbReference type="InterPro" id="IPR047811">
    <property type="entry name" value="CytC_ox_assmbl_put"/>
</dbReference>
<keyword evidence="1" id="KW-1133">Transmembrane helix</keyword>
<keyword evidence="1" id="KW-0812">Transmembrane</keyword>
<evidence type="ECO:0000313" key="2">
    <source>
        <dbReference type="EMBL" id="KAF1047725.1"/>
    </source>
</evidence>
<proteinExistence type="predicted"/>
<comment type="caution">
    <text evidence="2">The sequence shown here is derived from an EMBL/GenBank/DDBJ whole genome shotgun (WGS) entry which is preliminary data.</text>
</comment>